<name>A0A482CFR8_9FLOR</name>
<dbReference type="AlphaFoldDB" id="A0A482CFR8"/>
<dbReference type="InterPro" id="IPR034679">
    <property type="entry name" value="ATP_synth_b"/>
</dbReference>
<reference evidence="16" key="1">
    <citation type="journal article" date="2019" name="Mitochondrial DNA Part B Resour">
        <title>Conspecificity of the Peruvian Corallina ferreyrae with C. caespitosa (Corallinaceae, Rhodophyta) inferred from genomic analysis of the type specimen.</title>
        <authorList>
            <person name="Bustamante D.E."/>
            <person name="Calderon M.S."/>
            <person name="Hughey J.R."/>
        </authorList>
    </citation>
    <scope>NUCLEOTIDE SEQUENCE</scope>
</reference>
<evidence type="ECO:0000256" key="6">
    <source>
        <dbReference type="ARBA" id="ARBA00022692"/>
    </source>
</evidence>
<keyword evidence="8 13" id="KW-1133">Transmembrane helix</keyword>
<evidence type="ECO:0000256" key="10">
    <source>
        <dbReference type="ARBA" id="ARBA00023136"/>
    </source>
</evidence>
<dbReference type="GeneID" id="39720361"/>
<comment type="subcellular location">
    <subcellularLocation>
        <location evidence="13">Cell membrane</location>
        <topology evidence="13">Single-pass membrane protein</topology>
    </subcellularLocation>
    <subcellularLocation>
        <location evidence="2">Endomembrane system</location>
    </subcellularLocation>
    <subcellularLocation>
        <location evidence="1">Membrane</location>
        <topology evidence="1">Single-pass membrane protein</topology>
    </subcellularLocation>
</comment>
<comment type="caution">
    <text evidence="13">Lacks conserved residue(s) required for the propagation of feature annotation.</text>
</comment>
<dbReference type="InterPro" id="IPR005864">
    <property type="entry name" value="ATP_synth_F0_bsu_bac"/>
</dbReference>
<keyword evidence="16" id="KW-0934">Plastid</keyword>
<evidence type="ECO:0000256" key="15">
    <source>
        <dbReference type="SAM" id="Coils"/>
    </source>
</evidence>
<keyword evidence="6 13" id="KW-0812">Transmembrane</keyword>
<dbReference type="PANTHER" id="PTHR33445">
    <property type="entry name" value="ATP SYNTHASE SUBUNIT B', CHLOROPLASTIC"/>
    <property type="match status" value="1"/>
</dbReference>
<evidence type="ECO:0000256" key="13">
    <source>
        <dbReference type="HAMAP-Rule" id="MF_01399"/>
    </source>
</evidence>
<protein>
    <submittedName>
        <fullName evidence="16">ATP synthase CFO B' chain subunit II</fullName>
    </submittedName>
</protein>
<dbReference type="InterPro" id="IPR028987">
    <property type="entry name" value="ATP_synth_B-like_membr_sf"/>
</dbReference>
<dbReference type="RefSeq" id="YP_009589190.1">
    <property type="nucleotide sequence ID" value="NC_041636.1"/>
</dbReference>
<dbReference type="EMBL" id="MK408748">
    <property type="protein sequence ID" value="QBL75706.1"/>
    <property type="molecule type" value="Genomic_DNA"/>
</dbReference>
<dbReference type="InterPro" id="IPR050059">
    <property type="entry name" value="ATP_synthase_B_chain"/>
</dbReference>
<accession>A0A482CFR8</accession>
<dbReference type="NCBIfam" id="TIGR01144">
    <property type="entry name" value="ATP_synt_b"/>
    <property type="match status" value="1"/>
</dbReference>
<dbReference type="CDD" id="cd06503">
    <property type="entry name" value="ATP-synt_Fo_b"/>
    <property type="match status" value="1"/>
</dbReference>
<keyword evidence="4 13" id="KW-0813">Transport</keyword>
<evidence type="ECO:0000256" key="3">
    <source>
        <dbReference type="ARBA" id="ARBA00005513"/>
    </source>
</evidence>
<evidence type="ECO:0000256" key="4">
    <source>
        <dbReference type="ARBA" id="ARBA00022448"/>
    </source>
</evidence>
<evidence type="ECO:0000256" key="14">
    <source>
        <dbReference type="RuleBase" id="RU003848"/>
    </source>
</evidence>
<geneLocation type="plastid" evidence="16"/>
<dbReference type="GO" id="GO:0045259">
    <property type="term" value="C:proton-transporting ATP synthase complex"/>
    <property type="evidence" value="ECO:0007669"/>
    <property type="project" value="UniProtKB-KW"/>
</dbReference>
<keyword evidence="10 13" id="KW-0472">Membrane</keyword>
<organism evidence="16">
    <name type="scientific">Corallina ferreyrae</name>
    <dbReference type="NCBI Taxonomy" id="2547422"/>
    <lineage>
        <taxon>Eukaryota</taxon>
        <taxon>Rhodophyta</taxon>
        <taxon>Florideophyceae</taxon>
        <taxon>Corallinophycidae</taxon>
        <taxon>Corallinales</taxon>
        <taxon>Corallinaceae</taxon>
        <taxon>Corallinoideae</taxon>
        <taxon>Corallina</taxon>
    </lineage>
</organism>
<feature type="transmembrane region" description="Helical" evidence="13">
    <location>
        <begin position="52"/>
        <end position="69"/>
    </location>
</feature>
<evidence type="ECO:0000256" key="2">
    <source>
        <dbReference type="ARBA" id="ARBA00004308"/>
    </source>
</evidence>
<comment type="subunit">
    <text evidence="13">F-type ATPases have 2 components, F(1) - the catalytic core - and F(0) - the membrane proton channel. F(1) has five subunits: alpha(3), beta(3), gamma(1), delta(1), epsilon(1). F(0) has four main subunits: a(1), b(1), b'(1) and c(10-14). The alpha and beta chains form an alternating ring which encloses part of the gamma chain. F(1) is attached to F(0) by a central stalk formed by the gamma and epsilon chains, while a peripheral stalk is formed by the delta, b and b' chains.</text>
</comment>
<keyword evidence="5 13" id="KW-0138">CF(0)</keyword>
<keyword evidence="15" id="KW-0175">Coiled coil</keyword>
<comment type="similarity">
    <text evidence="3 13 14">Belongs to the ATPase B chain family.</text>
</comment>
<dbReference type="GO" id="GO:0046933">
    <property type="term" value="F:proton-transporting ATP synthase activity, rotational mechanism"/>
    <property type="evidence" value="ECO:0007669"/>
    <property type="project" value="UniProtKB-UniRule"/>
</dbReference>
<dbReference type="PANTHER" id="PTHR33445:SF2">
    <property type="entry name" value="ATP SYNTHASE SUBUNIT B', CHLOROPLASTIC"/>
    <property type="match status" value="1"/>
</dbReference>
<comment type="function">
    <text evidence="13">Component of the F(0) channel, it forms part of the peripheral stalk, linking F(1) to F(0). The b'-subunit is a diverged and duplicated form of b found in plants and photosynthetic bacteria.</text>
</comment>
<evidence type="ECO:0000256" key="9">
    <source>
        <dbReference type="ARBA" id="ARBA00023065"/>
    </source>
</evidence>
<keyword evidence="7 13" id="KW-0375">Hydrogen ion transport</keyword>
<dbReference type="GO" id="GO:0046961">
    <property type="term" value="F:proton-transporting ATPase activity, rotational mechanism"/>
    <property type="evidence" value="ECO:0007669"/>
    <property type="project" value="TreeGrafter"/>
</dbReference>
<feature type="coiled-coil region" evidence="15">
    <location>
        <begin position="90"/>
        <end position="173"/>
    </location>
</feature>
<keyword evidence="13" id="KW-1003">Cell membrane</keyword>
<dbReference type="Pfam" id="PF00430">
    <property type="entry name" value="ATP-synt_B"/>
    <property type="match status" value="1"/>
</dbReference>
<proteinExistence type="inferred from homology"/>
<dbReference type="NCBIfam" id="NF005607">
    <property type="entry name" value="PRK07353.1"/>
    <property type="match status" value="1"/>
</dbReference>
<dbReference type="GO" id="GO:0012505">
    <property type="term" value="C:endomembrane system"/>
    <property type="evidence" value="ECO:0007669"/>
    <property type="project" value="UniProtKB-SubCell"/>
</dbReference>
<keyword evidence="9 13" id="KW-0406">Ion transport</keyword>
<evidence type="ECO:0000256" key="1">
    <source>
        <dbReference type="ARBA" id="ARBA00004167"/>
    </source>
</evidence>
<evidence type="ECO:0000256" key="7">
    <source>
        <dbReference type="ARBA" id="ARBA00022781"/>
    </source>
</evidence>
<dbReference type="HAMAP" id="MF_01399">
    <property type="entry name" value="ATP_synth_bprime"/>
    <property type="match status" value="1"/>
</dbReference>
<evidence type="ECO:0000256" key="11">
    <source>
        <dbReference type="ARBA" id="ARBA00023310"/>
    </source>
</evidence>
<dbReference type="HAMAP" id="MF_01398">
    <property type="entry name" value="ATP_synth_b_bprime"/>
    <property type="match status" value="1"/>
</dbReference>
<keyword evidence="11 13" id="KW-0066">ATP synthesis</keyword>
<evidence type="ECO:0000256" key="12">
    <source>
        <dbReference type="ARBA" id="ARBA00025198"/>
    </source>
</evidence>
<evidence type="ECO:0000256" key="5">
    <source>
        <dbReference type="ARBA" id="ARBA00022547"/>
    </source>
</evidence>
<feature type="transmembrane region" description="Helical" evidence="13">
    <location>
        <begin position="12"/>
        <end position="32"/>
    </location>
</feature>
<dbReference type="Gene3D" id="6.10.250.1580">
    <property type="match status" value="1"/>
</dbReference>
<gene>
    <name evidence="13 16" type="primary">atpG</name>
    <name evidence="13" type="synonym">atpF2</name>
</gene>
<sequence>MKKAKRFVKFAYIYSTYRFIYVMINTLLLSVIEDVKSGTQGGIFDFNATLPLMMVQFIILMIVLNYLFYKPVTNVLDERTNYIRNSLTTASAYLLQADELTQKYEEALAESRKQAQNIIRQSQKEAQDIVAVNIKQAQQEAEKLVDEASEQLNVQKERALKTLEDQVDILSDHIKSKLLSCQFF</sequence>
<dbReference type="GO" id="GO:0005886">
    <property type="term" value="C:plasma membrane"/>
    <property type="evidence" value="ECO:0007669"/>
    <property type="project" value="UniProtKB-SubCell"/>
</dbReference>
<evidence type="ECO:0000313" key="16">
    <source>
        <dbReference type="EMBL" id="QBL75706.1"/>
    </source>
</evidence>
<dbReference type="SUPFAM" id="SSF81573">
    <property type="entry name" value="F1F0 ATP synthase subunit B, membrane domain"/>
    <property type="match status" value="1"/>
</dbReference>
<comment type="function">
    <text evidence="12 13">F(1)F(0) ATP synthase produces ATP from ADP in the presence of a proton or sodium gradient. F-type ATPases consist of two structural domains, F(1) containing the extramembraneous catalytic core and F(0) containing the membrane proton channel, linked together by a central stalk and a peripheral stalk. During catalysis, ATP synthesis in the catalytic domain of F(1) is coupled via a rotary mechanism of the central stalk subunits to proton translocation.</text>
</comment>
<dbReference type="InterPro" id="IPR002146">
    <property type="entry name" value="ATP_synth_b/b'su_bac/chlpt"/>
</dbReference>
<evidence type="ECO:0000256" key="8">
    <source>
        <dbReference type="ARBA" id="ARBA00022989"/>
    </source>
</evidence>